<dbReference type="GO" id="GO:0015648">
    <property type="term" value="F:lipid-linked peptidoglycan transporter activity"/>
    <property type="evidence" value="ECO:0007669"/>
    <property type="project" value="TreeGrafter"/>
</dbReference>
<feature type="transmembrane region" description="Helical" evidence="11">
    <location>
        <begin position="248"/>
        <end position="269"/>
    </location>
</feature>
<dbReference type="GO" id="GO:0051301">
    <property type="term" value="P:cell division"/>
    <property type="evidence" value="ECO:0007669"/>
    <property type="project" value="InterPro"/>
</dbReference>
<evidence type="ECO:0000256" key="7">
    <source>
        <dbReference type="ARBA" id="ARBA00022984"/>
    </source>
</evidence>
<evidence type="ECO:0000313" key="12">
    <source>
        <dbReference type="EMBL" id="SJZ33785.1"/>
    </source>
</evidence>
<dbReference type="RefSeq" id="WP_078932722.1">
    <property type="nucleotide sequence ID" value="NZ_FUWG01000005.1"/>
</dbReference>
<comment type="pathway">
    <text evidence="11">Cell wall biogenesis; peptidoglycan biosynthesis.</text>
</comment>
<comment type="function">
    <text evidence="11">Peptidoglycan polymerase that is essential for cell wall elongation.</text>
</comment>
<keyword evidence="8 11" id="KW-1133">Transmembrane helix</keyword>
<evidence type="ECO:0000256" key="4">
    <source>
        <dbReference type="ARBA" id="ARBA00022679"/>
    </source>
</evidence>
<protein>
    <recommendedName>
        <fullName evidence="11">Peptidoglycan glycosyltransferase RodA</fullName>
        <shortName evidence="11">PGT</shortName>
        <ecNumber evidence="11">2.4.99.28</ecNumber>
    </recommendedName>
    <alternativeName>
        <fullName evidence="11">Cell elongation protein RodA</fullName>
    </alternativeName>
    <alternativeName>
        <fullName evidence="11">Cell wall polymerase</fullName>
    </alternativeName>
    <alternativeName>
        <fullName evidence="11">Peptidoglycan polymerase</fullName>
        <shortName evidence="11">PG polymerase</shortName>
    </alternativeName>
</protein>
<dbReference type="InterPro" id="IPR001182">
    <property type="entry name" value="FtsW/RodA"/>
</dbReference>
<accession>A0A1T4JUJ6</accession>
<dbReference type="GO" id="GO:0032153">
    <property type="term" value="C:cell division site"/>
    <property type="evidence" value="ECO:0007669"/>
    <property type="project" value="TreeGrafter"/>
</dbReference>
<gene>
    <name evidence="11" type="primary">rodA</name>
    <name evidence="12" type="ORF">SAMN02745149_00804</name>
</gene>
<keyword evidence="5 11" id="KW-0812">Transmembrane</keyword>
<dbReference type="AlphaFoldDB" id="A0A1T4JUJ6"/>
<keyword evidence="13" id="KW-1185">Reference proteome</keyword>
<name>A0A1T4JUJ6_TREPO</name>
<dbReference type="EC" id="2.4.99.28" evidence="11"/>
<dbReference type="EMBL" id="FUWG01000005">
    <property type="protein sequence ID" value="SJZ33785.1"/>
    <property type="molecule type" value="Genomic_DNA"/>
</dbReference>
<evidence type="ECO:0000256" key="11">
    <source>
        <dbReference type="HAMAP-Rule" id="MF_02079"/>
    </source>
</evidence>
<evidence type="ECO:0000256" key="2">
    <source>
        <dbReference type="ARBA" id="ARBA00022475"/>
    </source>
</evidence>
<keyword evidence="7 11" id="KW-0573">Peptidoglycan synthesis</keyword>
<dbReference type="PANTHER" id="PTHR30474:SF1">
    <property type="entry name" value="PEPTIDOGLYCAN GLYCOSYLTRANSFERASE MRDB"/>
    <property type="match status" value="1"/>
</dbReference>
<proteinExistence type="inferred from homology"/>
<comment type="similarity">
    <text evidence="11">Belongs to the SEDS family. MrdB/RodA subfamily.</text>
</comment>
<feature type="transmembrane region" description="Helical" evidence="11">
    <location>
        <begin position="75"/>
        <end position="94"/>
    </location>
</feature>
<feature type="transmembrane region" description="Helical" evidence="11">
    <location>
        <begin position="12"/>
        <end position="32"/>
    </location>
</feature>
<comment type="catalytic activity">
    <reaction evidence="11">
        <text>[GlcNAc-(1-&gt;4)-Mur2Ac(oyl-L-Ala-gamma-D-Glu-L-Lys-D-Ala-D-Ala)](n)-di-trans,octa-cis-undecaprenyl diphosphate + beta-D-GlcNAc-(1-&gt;4)-Mur2Ac(oyl-L-Ala-gamma-D-Glu-L-Lys-D-Ala-D-Ala)-di-trans,octa-cis-undecaprenyl diphosphate = [GlcNAc-(1-&gt;4)-Mur2Ac(oyl-L-Ala-gamma-D-Glu-L-Lys-D-Ala-D-Ala)](n+1)-di-trans,octa-cis-undecaprenyl diphosphate + di-trans,octa-cis-undecaprenyl diphosphate + H(+)</text>
        <dbReference type="Rhea" id="RHEA:23708"/>
        <dbReference type="Rhea" id="RHEA-COMP:9602"/>
        <dbReference type="Rhea" id="RHEA-COMP:9603"/>
        <dbReference type="ChEBI" id="CHEBI:15378"/>
        <dbReference type="ChEBI" id="CHEBI:58405"/>
        <dbReference type="ChEBI" id="CHEBI:60033"/>
        <dbReference type="ChEBI" id="CHEBI:78435"/>
        <dbReference type="EC" id="2.4.99.28"/>
    </reaction>
</comment>
<dbReference type="PROSITE" id="PS00428">
    <property type="entry name" value="FTSW_RODA_SPOVE"/>
    <property type="match status" value="1"/>
</dbReference>
<feature type="transmembrane region" description="Helical" evidence="11">
    <location>
        <begin position="138"/>
        <end position="155"/>
    </location>
</feature>
<dbReference type="UniPathway" id="UPA00219"/>
<dbReference type="NCBIfam" id="NF037961">
    <property type="entry name" value="RodA_shape"/>
    <property type="match status" value="1"/>
</dbReference>
<comment type="subcellular location">
    <subcellularLocation>
        <location evidence="11">Cell membrane</location>
        <topology evidence="11">Multi-pass membrane protein</topology>
    </subcellularLocation>
    <subcellularLocation>
        <location evidence="1">Membrane</location>
        <topology evidence="1">Multi-pass membrane protein</topology>
    </subcellularLocation>
</comment>
<keyword evidence="9 11" id="KW-0472">Membrane</keyword>
<evidence type="ECO:0000256" key="3">
    <source>
        <dbReference type="ARBA" id="ARBA00022676"/>
    </source>
</evidence>
<feature type="transmembrane region" description="Helical" evidence="11">
    <location>
        <begin position="404"/>
        <end position="427"/>
    </location>
</feature>
<keyword evidence="2 11" id="KW-1003">Cell membrane</keyword>
<evidence type="ECO:0000313" key="13">
    <source>
        <dbReference type="Proteomes" id="UP000190423"/>
    </source>
</evidence>
<dbReference type="OrthoDB" id="9812661at2"/>
<dbReference type="InterPro" id="IPR011923">
    <property type="entry name" value="RodA/MrdB"/>
</dbReference>
<dbReference type="STRING" id="261392.SAMN02745149_00804"/>
<feature type="transmembrane region" description="Helical" evidence="11">
    <location>
        <begin position="221"/>
        <end position="243"/>
    </location>
</feature>
<reference evidence="12 13" key="1">
    <citation type="submission" date="2017-02" db="EMBL/GenBank/DDBJ databases">
        <authorList>
            <person name="Peterson S.W."/>
        </authorList>
    </citation>
    <scope>NUCLEOTIDE SEQUENCE [LARGE SCALE GENOMIC DNA]</scope>
    <source>
        <strain evidence="12 13">ATCC BAA-908</strain>
    </source>
</reference>
<evidence type="ECO:0000256" key="10">
    <source>
        <dbReference type="ARBA" id="ARBA00023316"/>
    </source>
</evidence>
<evidence type="ECO:0000256" key="9">
    <source>
        <dbReference type="ARBA" id="ARBA00023136"/>
    </source>
</evidence>
<dbReference type="GO" id="GO:0005886">
    <property type="term" value="C:plasma membrane"/>
    <property type="evidence" value="ECO:0007669"/>
    <property type="project" value="UniProtKB-SubCell"/>
</dbReference>
<sequence>MKKNILESFDLIILLCVLVLVFTGIAFIYSSGVNSDGILVTNEYVKQIVWAGIGMVFLAFFALTDYRKCERISGWLFVVFLLVLVYTRLFGRYVNGAKSWLGIGDFGVQPSEFGKIIFILFLAKYLNGSANENPLKRLIISAVIFAVPTLLILAQPDLGTATVYIPIFFFMCFMAEIPLTYLMFLFGICASTVFFTILPVWNEYIAHNSVVLITTLSDFKLKMILILAAAAICAISIVVRYYFHGRKYYFWIAYVSAIIFIGLICSSGAGKVLKDYQIRRLIVFMDPSVDPLGSGWNIIQSKIAIGAGGAFGRSFLHGTQSHYRFLPQQSTDFIFSILSEEMGFAGGAVVFVLYMIIMWRTIVIIKNTSNKFGMYIASGILGMFVIHFFINVGMVMGIMPITGIPLLFLSYGGSSLLTAMSCIGLLMSINSRKFDFT</sequence>
<evidence type="ECO:0000256" key="1">
    <source>
        <dbReference type="ARBA" id="ARBA00004141"/>
    </source>
</evidence>
<dbReference type="InterPro" id="IPR018365">
    <property type="entry name" value="Cell_cycle_FtsW-rel_CS"/>
</dbReference>
<organism evidence="12 13">
    <name type="scientific">Treponema porcinum</name>
    <dbReference type="NCBI Taxonomy" id="261392"/>
    <lineage>
        <taxon>Bacteria</taxon>
        <taxon>Pseudomonadati</taxon>
        <taxon>Spirochaetota</taxon>
        <taxon>Spirochaetia</taxon>
        <taxon>Spirochaetales</taxon>
        <taxon>Treponemataceae</taxon>
        <taxon>Treponema</taxon>
    </lineage>
</organism>
<evidence type="ECO:0000256" key="6">
    <source>
        <dbReference type="ARBA" id="ARBA00022960"/>
    </source>
</evidence>
<feature type="transmembrane region" description="Helical" evidence="11">
    <location>
        <begin position="342"/>
        <end position="363"/>
    </location>
</feature>
<dbReference type="GO" id="GO:0008360">
    <property type="term" value="P:regulation of cell shape"/>
    <property type="evidence" value="ECO:0007669"/>
    <property type="project" value="UniProtKB-KW"/>
</dbReference>
<dbReference type="GO" id="GO:0009252">
    <property type="term" value="P:peptidoglycan biosynthetic process"/>
    <property type="evidence" value="ECO:0007669"/>
    <property type="project" value="UniProtKB-UniRule"/>
</dbReference>
<dbReference type="Pfam" id="PF01098">
    <property type="entry name" value="FTSW_RODA_SPOVE"/>
    <property type="match status" value="2"/>
</dbReference>
<keyword evidence="3 11" id="KW-0328">Glycosyltransferase</keyword>
<feature type="transmembrane region" description="Helical" evidence="11">
    <location>
        <begin position="375"/>
        <end position="398"/>
    </location>
</feature>
<feature type="transmembrane region" description="Helical" evidence="11">
    <location>
        <begin position="106"/>
        <end position="126"/>
    </location>
</feature>
<evidence type="ECO:0000256" key="8">
    <source>
        <dbReference type="ARBA" id="ARBA00022989"/>
    </source>
</evidence>
<evidence type="ECO:0000256" key="5">
    <source>
        <dbReference type="ARBA" id="ARBA00022692"/>
    </source>
</evidence>
<feature type="transmembrane region" description="Helical" evidence="11">
    <location>
        <begin position="182"/>
        <end position="201"/>
    </location>
</feature>
<dbReference type="HAMAP" id="MF_02079">
    <property type="entry name" value="PGT_RodA"/>
    <property type="match status" value="1"/>
</dbReference>
<dbReference type="GO" id="GO:0008955">
    <property type="term" value="F:peptidoglycan glycosyltransferase activity"/>
    <property type="evidence" value="ECO:0007669"/>
    <property type="project" value="UniProtKB-UniRule"/>
</dbReference>
<dbReference type="GO" id="GO:0071555">
    <property type="term" value="P:cell wall organization"/>
    <property type="evidence" value="ECO:0007669"/>
    <property type="project" value="UniProtKB-KW"/>
</dbReference>
<keyword evidence="10 11" id="KW-0961">Cell wall biogenesis/degradation</keyword>
<dbReference type="PANTHER" id="PTHR30474">
    <property type="entry name" value="CELL CYCLE PROTEIN"/>
    <property type="match status" value="1"/>
</dbReference>
<feature type="transmembrane region" description="Helical" evidence="11">
    <location>
        <begin position="44"/>
        <end position="63"/>
    </location>
</feature>
<dbReference type="GeneID" id="78316116"/>
<dbReference type="Proteomes" id="UP000190423">
    <property type="component" value="Unassembled WGS sequence"/>
</dbReference>
<keyword evidence="4 11" id="KW-0808">Transferase</keyword>
<feature type="transmembrane region" description="Helical" evidence="11">
    <location>
        <begin position="161"/>
        <end position="177"/>
    </location>
</feature>
<keyword evidence="6 11" id="KW-0133">Cell shape</keyword>